<dbReference type="FunFam" id="3.30.565.10:FF:000006">
    <property type="entry name" value="Sensor histidine kinase WalK"/>
    <property type="match status" value="1"/>
</dbReference>
<accession>A0A0H2YQW9</accession>
<feature type="transmembrane region" description="Helical" evidence="8">
    <location>
        <begin position="243"/>
        <end position="263"/>
    </location>
</feature>
<dbReference type="InterPro" id="IPR000014">
    <property type="entry name" value="PAS"/>
</dbReference>
<evidence type="ECO:0000313" key="12">
    <source>
        <dbReference type="Proteomes" id="UP000001823"/>
    </source>
</evidence>
<keyword evidence="6 11" id="KW-0418">Kinase</keyword>
<dbReference type="NCBIfam" id="TIGR00229">
    <property type="entry name" value="sensory_box"/>
    <property type="match status" value="1"/>
</dbReference>
<evidence type="ECO:0000259" key="10">
    <source>
        <dbReference type="PROSITE" id="PS50112"/>
    </source>
</evidence>
<feature type="transmembrane region" description="Helical" evidence="8">
    <location>
        <begin position="147"/>
        <end position="167"/>
    </location>
</feature>
<dbReference type="EC" id="2.7.13.3" evidence="3"/>
<dbReference type="KEGG" id="cpf:CPF_0198"/>
<dbReference type="PRINTS" id="PR00344">
    <property type="entry name" value="BCTRLSENSOR"/>
</dbReference>
<dbReference type="SMART" id="SM00091">
    <property type="entry name" value="PAS"/>
    <property type="match status" value="1"/>
</dbReference>
<feature type="domain" description="PAS" evidence="10">
    <location>
        <begin position="402"/>
        <end position="457"/>
    </location>
</feature>
<evidence type="ECO:0000256" key="7">
    <source>
        <dbReference type="ARBA" id="ARBA00023012"/>
    </source>
</evidence>
<dbReference type="Gene3D" id="1.10.287.130">
    <property type="match status" value="1"/>
</dbReference>
<dbReference type="GO" id="GO:0016020">
    <property type="term" value="C:membrane"/>
    <property type="evidence" value="ECO:0007669"/>
    <property type="project" value="UniProtKB-SubCell"/>
</dbReference>
<keyword evidence="12" id="KW-1185">Reference proteome</keyword>
<keyword evidence="5 11" id="KW-0808">Transferase</keyword>
<dbReference type="EMBL" id="CP000246">
    <property type="protein sequence ID" value="ABG83399.1"/>
    <property type="molecule type" value="Genomic_DNA"/>
</dbReference>
<reference evidence="11 12" key="1">
    <citation type="journal article" date="2006" name="Genome Res.">
        <title>Skewed genomic variability in strains of the toxigenic bacterial pathogen, Clostridium perfringens.</title>
        <authorList>
            <person name="Myers G.S."/>
            <person name="Rasko D.A."/>
            <person name="Cheung J.K."/>
            <person name="Ravel J."/>
            <person name="Seshadri R."/>
            <person name="Deboy R.T."/>
            <person name="Ren Q."/>
            <person name="Varga J."/>
            <person name="Awad M.M."/>
            <person name="Brinkac L.M."/>
            <person name="Daugherty S.C."/>
            <person name="Haft D.H."/>
            <person name="Dodson R.J."/>
            <person name="Madupu R."/>
            <person name="Nelson W.C."/>
            <person name="Rosovitz M.J."/>
            <person name="Sullivan S.A."/>
            <person name="Khouri H."/>
            <person name="Dimitrov G.I."/>
            <person name="Watkins K.L."/>
            <person name="Mulligan S."/>
            <person name="Benton J."/>
            <person name="Radune D."/>
            <person name="Fisher D.J."/>
            <person name="Atkins H.S."/>
            <person name="Hiscox T."/>
            <person name="Jost B.H."/>
            <person name="Billington S.J."/>
            <person name="Songer J.G."/>
            <person name="McClane B.A."/>
            <person name="Titball R.W."/>
            <person name="Rood J.I."/>
            <person name="Melville S.B."/>
            <person name="Paulsen I.T."/>
        </authorList>
    </citation>
    <scope>NUCLEOTIDE SEQUENCE [LARGE SCALE GENOMIC DNA]</scope>
    <source>
        <strain evidence="12">ATCC 13124 / DSM 756 / JCM 1290 / NCIMB 6125 / NCTC 8237 / S 107 / Type A</strain>
    </source>
</reference>
<proteinExistence type="predicted"/>
<dbReference type="SMART" id="SM00387">
    <property type="entry name" value="HATPase_c"/>
    <property type="match status" value="1"/>
</dbReference>
<evidence type="ECO:0000259" key="9">
    <source>
        <dbReference type="PROSITE" id="PS50109"/>
    </source>
</evidence>
<dbReference type="PROSITE" id="PS50109">
    <property type="entry name" value="HIS_KIN"/>
    <property type="match status" value="1"/>
</dbReference>
<evidence type="ECO:0000256" key="3">
    <source>
        <dbReference type="ARBA" id="ARBA00012438"/>
    </source>
</evidence>
<dbReference type="InterPro" id="IPR035965">
    <property type="entry name" value="PAS-like_dom_sf"/>
</dbReference>
<dbReference type="RefSeq" id="WP_003458291.1">
    <property type="nucleotide sequence ID" value="NC_008261.1"/>
</dbReference>
<feature type="transmembrane region" description="Helical" evidence="8">
    <location>
        <begin position="22"/>
        <end position="43"/>
    </location>
</feature>
<dbReference type="InterPro" id="IPR013767">
    <property type="entry name" value="PAS_fold"/>
</dbReference>
<dbReference type="PaxDb" id="195103-CPF_0198"/>
<dbReference type="PANTHER" id="PTHR43547:SF2">
    <property type="entry name" value="HYBRID SIGNAL TRANSDUCTION HISTIDINE KINASE C"/>
    <property type="match status" value="1"/>
</dbReference>
<dbReference type="Pfam" id="PF00989">
    <property type="entry name" value="PAS"/>
    <property type="match status" value="1"/>
</dbReference>
<keyword evidence="4" id="KW-0597">Phosphoprotein</keyword>
<name>A0A0H2YQW9_CLOP1</name>
<dbReference type="PROSITE" id="PS50112">
    <property type="entry name" value="PAS"/>
    <property type="match status" value="1"/>
</dbReference>
<keyword evidence="7" id="KW-0902">Two-component regulatory system</keyword>
<comment type="subcellular location">
    <subcellularLocation>
        <location evidence="2">Membrane</location>
    </subcellularLocation>
</comment>
<evidence type="ECO:0000256" key="2">
    <source>
        <dbReference type="ARBA" id="ARBA00004370"/>
    </source>
</evidence>
<keyword evidence="8" id="KW-1133">Transmembrane helix</keyword>
<dbReference type="InterPro" id="IPR004358">
    <property type="entry name" value="Sig_transdc_His_kin-like_C"/>
</dbReference>
<evidence type="ECO:0000256" key="4">
    <source>
        <dbReference type="ARBA" id="ARBA00022553"/>
    </source>
</evidence>
<dbReference type="Pfam" id="PF02518">
    <property type="entry name" value="HATPase_c"/>
    <property type="match status" value="1"/>
</dbReference>
<evidence type="ECO:0000313" key="11">
    <source>
        <dbReference type="EMBL" id="ABG83399.1"/>
    </source>
</evidence>
<organism evidence="11 12">
    <name type="scientific">Clostridium perfringens (strain ATCC 13124 / DSM 756 / JCM 1290 / NCIMB 6125 / NCTC 8237 / Type A)</name>
    <dbReference type="NCBI Taxonomy" id="195103"/>
    <lineage>
        <taxon>Bacteria</taxon>
        <taxon>Bacillati</taxon>
        <taxon>Bacillota</taxon>
        <taxon>Clostridia</taxon>
        <taxon>Eubacteriales</taxon>
        <taxon>Clostridiaceae</taxon>
        <taxon>Clostridium</taxon>
    </lineage>
</organism>
<evidence type="ECO:0000256" key="6">
    <source>
        <dbReference type="ARBA" id="ARBA00022777"/>
    </source>
</evidence>
<protein>
    <recommendedName>
        <fullName evidence="3">histidine kinase</fullName>
        <ecNumber evidence="3">2.7.13.3</ecNumber>
    </recommendedName>
</protein>
<dbReference type="GO" id="GO:0006355">
    <property type="term" value="P:regulation of DNA-templated transcription"/>
    <property type="evidence" value="ECO:0007669"/>
    <property type="project" value="InterPro"/>
</dbReference>
<evidence type="ECO:0000256" key="1">
    <source>
        <dbReference type="ARBA" id="ARBA00000085"/>
    </source>
</evidence>
<dbReference type="AlphaFoldDB" id="A0A0H2YQW9"/>
<dbReference type="Gene3D" id="3.30.450.20">
    <property type="entry name" value="PAS domain"/>
    <property type="match status" value="1"/>
</dbReference>
<dbReference type="eggNOG" id="COG2205">
    <property type="taxonomic scope" value="Bacteria"/>
</dbReference>
<dbReference type="SUPFAM" id="SSF55874">
    <property type="entry name" value="ATPase domain of HSP90 chaperone/DNA topoisomerase II/histidine kinase"/>
    <property type="match status" value="1"/>
</dbReference>
<dbReference type="InterPro" id="IPR036097">
    <property type="entry name" value="HisK_dim/P_sf"/>
</dbReference>
<dbReference type="STRING" id="195103.CPF_0198"/>
<dbReference type="SUPFAM" id="SSF47384">
    <property type="entry name" value="Homodimeric domain of signal transducing histidine kinase"/>
    <property type="match status" value="1"/>
</dbReference>
<feature type="transmembrane region" description="Helical" evidence="8">
    <location>
        <begin position="118"/>
        <end position="135"/>
    </location>
</feature>
<dbReference type="InterPro" id="IPR003661">
    <property type="entry name" value="HisK_dim/P_dom"/>
</dbReference>
<feature type="transmembrane region" description="Helical" evidence="8">
    <location>
        <begin position="64"/>
        <end position="84"/>
    </location>
</feature>
<dbReference type="SMART" id="SM00388">
    <property type="entry name" value="HisKA"/>
    <property type="match status" value="1"/>
</dbReference>
<dbReference type="Gene3D" id="3.30.565.10">
    <property type="entry name" value="Histidine kinase-like ATPase, C-terminal domain"/>
    <property type="match status" value="1"/>
</dbReference>
<dbReference type="InterPro" id="IPR036890">
    <property type="entry name" value="HATPase_C_sf"/>
</dbReference>
<dbReference type="InterPro" id="IPR005467">
    <property type="entry name" value="His_kinase_dom"/>
</dbReference>
<dbReference type="PANTHER" id="PTHR43547">
    <property type="entry name" value="TWO-COMPONENT HISTIDINE KINASE"/>
    <property type="match status" value="1"/>
</dbReference>
<dbReference type="Pfam" id="PF00512">
    <property type="entry name" value="HisKA"/>
    <property type="match status" value="1"/>
</dbReference>
<dbReference type="GO" id="GO:0000155">
    <property type="term" value="F:phosphorelay sensor kinase activity"/>
    <property type="evidence" value="ECO:0007669"/>
    <property type="project" value="InterPro"/>
</dbReference>
<dbReference type="CDD" id="cd00130">
    <property type="entry name" value="PAS"/>
    <property type="match status" value="1"/>
</dbReference>
<comment type="catalytic activity">
    <reaction evidence="1">
        <text>ATP + protein L-histidine = ADP + protein N-phospho-L-histidine.</text>
        <dbReference type="EC" id="2.7.13.3"/>
    </reaction>
</comment>
<evidence type="ECO:0000256" key="8">
    <source>
        <dbReference type="SAM" id="Phobius"/>
    </source>
</evidence>
<feature type="domain" description="Histidine kinase" evidence="9">
    <location>
        <begin position="538"/>
        <end position="760"/>
    </location>
</feature>
<dbReference type="InterPro" id="IPR003594">
    <property type="entry name" value="HATPase_dom"/>
</dbReference>
<evidence type="ECO:0000256" key="5">
    <source>
        <dbReference type="ARBA" id="ARBA00022679"/>
    </source>
</evidence>
<feature type="transmembrane region" description="Helical" evidence="8">
    <location>
        <begin position="179"/>
        <end position="199"/>
    </location>
</feature>
<gene>
    <name evidence="11" type="ordered locus">CPF_0198</name>
</gene>
<dbReference type="Proteomes" id="UP000001823">
    <property type="component" value="Chromosome"/>
</dbReference>
<dbReference type="CDD" id="cd00082">
    <property type="entry name" value="HisKA"/>
    <property type="match status" value="1"/>
</dbReference>
<sequence length="791" mass="91315">MDNPIFFHIFNDDKNKLETQRIIKLSIFIVFSIFFILLIDLSYKVLIRKNIEFIPGNSMPSFSLSLSLILGTMAYISSLIYYSSTKKDDFFIISLIYMNLSVELLITKGHNLIIFDKFIFIHAIFRIILLFYVAFNKKGISPLITKHKIITSIVVFLFSVITPMINYRIFSNNLFAKDIYFYATLMTMIIILYIIACIFLSKKSLDDCELIYSFIIASILLIALRGLYWICEVLLPNITLLKTNNVVLLLTILSFLLAISGVFNEITAKNKRSSLLQNELQVFYHLVEFNTSSSIILYDNKKKVIYTNKTIRERYCKSTKLKDQLKEVEKLFVDSIFIDDSEKNATKALFNKGNWEGKLILKNGKIVSAYIQILNVENKNYFAVNLKDITEEYTLTKNIKRNEQLLSCINNNVQDLIISVDNNGLITYVNDSVLKTLNYTYEEIIGMPIINLLGKNDEILNQLKLEDEEDSIKCKLVGKHSFVYVESIIRTLNDNNEIPYGKVIVAKNLTSKKRLENLAIKFKEAKAYEQIRNEFFANISHELRTPLNIIYSTIQLLNSKHETDPMDFNNFYDKYKQGLKINCYRMLRLINNLIDVSKIEVGFLKADFTNRDIVFLVENIVSLVIPHSENKDINIIFDTNVEENIIKCDPVKIERLILNLLSNAIKFTQNHGEIFVDLNISKDWVKISIKDNGIGIPKEMQASIFDRFVQADKSLKRRNEGSGIGLSIVKSIAELHDGKIELISDGIKGSEFIVWLPNVKLNYTEESNNLVDYITDDKNIELELSDIYEVH</sequence>
<dbReference type="HOGENOM" id="CLU_000445_89_20_9"/>
<keyword evidence="8" id="KW-0812">Transmembrane</keyword>
<keyword evidence="8" id="KW-0472">Membrane</keyword>
<feature type="transmembrane region" description="Helical" evidence="8">
    <location>
        <begin position="211"/>
        <end position="231"/>
    </location>
</feature>
<dbReference type="SUPFAM" id="SSF55785">
    <property type="entry name" value="PYP-like sensor domain (PAS domain)"/>
    <property type="match status" value="1"/>
</dbReference>